<organism evidence="2 3">
    <name type="scientific">Streptomyces synnematoformans</name>
    <dbReference type="NCBI Taxonomy" id="415721"/>
    <lineage>
        <taxon>Bacteria</taxon>
        <taxon>Bacillati</taxon>
        <taxon>Actinomycetota</taxon>
        <taxon>Actinomycetes</taxon>
        <taxon>Kitasatosporales</taxon>
        <taxon>Streptomycetaceae</taxon>
        <taxon>Streptomyces</taxon>
    </lineage>
</organism>
<proteinExistence type="inferred from homology"/>
<dbReference type="RefSeq" id="WP_344288323.1">
    <property type="nucleotide sequence ID" value="NZ_BAAAPF010000015.1"/>
</dbReference>
<evidence type="ECO:0000256" key="1">
    <source>
        <dbReference type="ARBA" id="ARBA00010169"/>
    </source>
</evidence>
<dbReference type="InterPro" id="IPR011322">
    <property type="entry name" value="N-reg_PII-like_a/b"/>
</dbReference>
<name>A0ABN2XIV0_9ACTN</name>
<gene>
    <name evidence="2" type="ORF">GCM10009802_10430</name>
</gene>
<dbReference type="PANTHER" id="PTHR23419:SF8">
    <property type="entry name" value="FI09726P"/>
    <property type="match status" value="1"/>
</dbReference>
<dbReference type="Proteomes" id="UP001500443">
    <property type="component" value="Unassembled WGS sequence"/>
</dbReference>
<dbReference type="PANTHER" id="PTHR23419">
    <property type="entry name" value="DIVALENT CATION TOLERANCE CUTA-RELATED"/>
    <property type="match status" value="1"/>
</dbReference>
<evidence type="ECO:0000313" key="2">
    <source>
        <dbReference type="EMBL" id="GAA2112345.1"/>
    </source>
</evidence>
<dbReference type="SUPFAM" id="SSF54913">
    <property type="entry name" value="GlnB-like"/>
    <property type="match status" value="1"/>
</dbReference>
<dbReference type="EMBL" id="BAAAPF010000015">
    <property type="protein sequence ID" value="GAA2112345.1"/>
    <property type="molecule type" value="Genomic_DNA"/>
</dbReference>
<dbReference type="InterPro" id="IPR015867">
    <property type="entry name" value="N-reg_PII/ATP_PRibTrfase_C"/>
</dbReference>
<reference evidence="2 3" key="1">
    <citation type="journal article" date="2019" name="Int. J. Syst. Evol. Microbiol.">
        <title>The Global Catalogue of Microorganisms (GCM) 10K type strain sequencing project: providing services to taxonomists for standard genome sequencing and annotation.</title>
        <authorList>
            <consortium name="The Broad Institute Genomics Platform"/>
            <consortium name="The Broad Institute Genome Sequencing Center for Infectious Disease"/>
            <person name="Wu L."/>
            <person name="Ma J."/>
        </authorList>
    </citation>
    <scope>NUCLEOTIDE SEQUENCE [LARGE SCALE GENOMIC DNA]</scope>
    <source>
        <strain evidence="2 3">JCM 15481</strain>
    </source>
</reference>
<keyword evidence="3" id="KW-1185">Reference proteome</keyword>
<evidence type="ECO:0000313" key="3">
    <source>
        <dbReference type="Proteomes" id="UP001500443"/>
    </source>
</evidence>
<comment type="caution">
    <text evidence="2">The sequence shown here is derived from an EMBL/GenBank/DDBJ whole genome shotgun (WGS) entry which is preliminary data.</text>
</comment>
<protein>
    <submittedName>
        <fullName evidence="2">Divalent-cation tolerance protein CutA</fullName>
    </submittedName>
</protein>
<dbReference type="Pfam" id="PF03091">
    <property type="entry name" value="CutA1"/>
    <property type="match status" value="1"/>
</dbReference>
<dbReference type="InterPro" id="IPR004323">
    <property type="entry name" value="Ion_tolerance_CutA"/>
</dbReference>
<accession>A0ABN2XIV0</accession>
<sequence>MSKFVQVYTATETREAAVALGRSATQARLAAGVQVVGPVVSLFWHLGEFGEGEEWQVIFKTTADRYGELETHLLEHHPWHNPEITAVPITDGARGYLDWVRRTVAEELGGEPA</sequence>
<comment type="similarity">
    <text evidence="1">Belongs to the CutA family.</text>
</comment>
<dbReference type="Gene3D" id="3.30.70.120">
    <property type="match status" value="1"/>
</dbReference>